<dbReference type="EMBL" id="JAWHQM010000003">
    <property type="protein sequence ID" value="KAK5626158.1"/>
    <property type="molecule type" value="Genomic_DNA"/>
</dbReference>
<dbReference type="InterPro" id="IPR022025">
    <property type="entry name" value="Amidoligase_2"/>
</dbReference>
<dbReference type="AlphaFoldDB" id="A0AAN7UCN4"/>
<sequence length="423" mass="48076">MSALRHLLRLPICVDAPTMKFIPKIDEIIEAHDDSTETLTCGVELEFLLPSIDHVAQDPDPDIANKLLYRSTSRTPEIAHEEIRKQLITTLGQLEGVSFRAMDDDDFHPPHDNVAVYDSWRLGSDRTVNKDCEGNGCSKTSYNWTGCELTSPVMNTHDYATNVDNICRVLKTVRIHLNKSTSVHVHVGRGDEPFSLLTVHKFVTLYWLTENAIFGLHHPSRETNRYCLPLTKYSVLAKQSQSALDSEDGCPNDQGHRFEDYVSEAGLSRLRRTQLRRIWTCGSIEEVAKLMWIRIDMDWKLPGPDERGAVGFCRFLPAGKSGGNISTFEWRQMSGSVDSNHINQWIKACIAFTDFCRLSDKVAFKEFVGKVIEKGDSYTGIELLKALDVDSYIFQVMRGVWARNRHFCNSDQGRELFLSIDEL</sequence>
<name>A0AAN7UCN4_9PEZI</name>
<organism evidence="1 2">
    <name type="scientific">Xylaria bambusicola</name>
    <dbReference type="NCBI Taxonomy" id="326684"/>
    <lineage>
        <taxon>Eukaryota</taxon>
        <taxon>Fungi</taxon>
        <taxon>Dikarya</taxon>
        <taxon>Ascomycota</taxon>
        <taxon>Pezizomycotina</taxon>
        <taxon>Sordariomycetes</taxon>
        <taxon>Xylariomycetidae</taxon>
        <taxon>Xylariales</taxon>
        <taxon>Xylariaceae</taxon>
        <taxon>Xylaria</taxon>
    </lineage>
</organism>
<dbReference type="PANTHER" id="PTHR36847:SF1">
    <property type="entry name" value="AMIDOLIGASE ENZYME"/>
    <property type="match status" value="1"/>
</dbReference>
<keyword evidence="2" id="KW-1185">Reference proteome</keyword>
<reference evidence="1 2" key="1">
    <citation type="submission" date="2023-10" db="EMBL/GenBank/DDBJ databases">
        <title>Draft genome sequence of Xylaria bambusicola isolate GMP-LS, the root and basal stem rot pathogen of sugarcane in Indonesia.</title>
        <authorList>
            <person name="Selvaraj P."/>
            <person name="Muralishankar V."/>
            <person name="Muruganantham S."/>
            <person name="Sp S."/>
            <person name="Haryani S."/>
            <person name="Lau K.J.X."/>
            <person name="Naqvi N.I."/>
        </authorList>
    </citation>
    <scope>NUCLEOTIDE SEQUENCE [LARGE SCALE GENOMIC DNA]</scope>
    <source>
        <strain evidence="1">GMP-LS</strain>
    </source>
</reference>
<gene>
    <name evidence="1" type="ORF">RRF57_001873</name>
</gene>
<dbReference type="Proteomes" id="UP001305414">
    <property type="component" value="Unassembled WGS sequence"/>
</dbReference>
<evidence type="ECO:0000313" key="2">
    <source>
        <dbReference type="Proteomes" id="UP001305414"/>
    </source>
</evidence>
<dbReference type="PANTHER" id="PTHR36847">
    <property type="entry name" value="AMIDOLIGASE ENZYME"/>
    <property type="match status" value="1"/>
</dbReference>
<dbReference type="Pfam" id="PF12224">
    <property type="entry name" value="Amidoligase_2"/>
    <property type="match status" value="1"/>
</dbReference>
<proteinExistence type="predicted"/>
<evidence type="ECO:0000313" key="1">
    <source>
        <dbReference type="EMBL" id="KAK5626158.1"/>
    </source>
</evidence>
<evidence type="ECO:0008006" key="3">
    <source>
        <dbReference type="Google" id="ProtNLM"/>
    </source>
</evidence>
<protein>
    <recommendedName>
        <fullName evidence="3">Amidoligase enzyme</fullName>
    </recommendedName>
</protein>
<comment type="caution">
    <text evidence="1">The sequence shown here is derived from an EMBL/GenBank/DDBJ whole genome shotgun (WGS) entry which is preliminary data.</text>
</comment>
<accession>A0AAN7UCN4</accession>